<sequence>MLVPVKCGLNDKGRKVMLSSALGTAVATLLFPWLDPLIAGSALISATALQTIACSKSKRAKVEREVRVSKDTVFVRVRGPKGAKLIDVVTSPPSKGSLKGIGVVEYQIDLSVNPFVYWNGIMIEVERGACKCWGYGELRELVSSWSIEGLGLAEIVEEEGGFQAVPEVVGTREYRPGDETRLIIWKTLYSPGGLRVKELKKVKEITRLSKGIRVYSADPGPWYDNPCFKELFNSIVTYLEKLGLKKVEGEADVRVVGPFAKVEKASVYLLLNPLACIPPLETEFDALELIRKKVEKEFKSFEASLKERGDVRAVPWSTPPRYRL</sequence>
<keyword evidence="2" id="KW-1185">Reference proteome</keyword>
<accession>A0A977KBR5</accession>
<dbReference type="EMBL" id="CP006868">
    <property type="protein sequence ID" value="UXD21956.1"/>
    <property type="molecule type" value="Genomic_DNA"/>
</dbReference>
<dbReference type="AlphaFoldDB" id="A0A977KBR5"/>
<organism evidence="1 2">
    <name type="scientific">Ignicoccus pacificus DSM 13166</name>
    <dbReference type="NCBI Taxonomy" id="940294"/>
    <lineage>
        <taxon>Archaea</taxon>
        <taxon>Thermoproteota</taxon>
        <taxon>Thermoprotei</taxon>
        <taxon>Desulfurococcales</taxon>
        <taxon>Desulfurococcaceae</taxon>
        <taxon>Ignicoccus</taxon>
    </lineage>
</organism>
<dbReference type="Proteomes" id="UP001063698">
    <property type="component" value="Chromosome"/>
</dbReference>
<gene>
    <name evidence="1" type="ORF">IPA_00155</name>
</gene>
<proteinExistence type="predicted"/>
<dbReference type="KEGG" id="ipc:IPA_00155"/>
<evidence type="ECO:0000313" key="1">
    <source>
        <dbReference type="EMBL" id="UXD21956.1"/>
    </source>
</evidence>
<protein>
    <submittedName>
        <fullName evidence="1">Uncharacterized protein</fullName>
    </submittedName>
</protein>
<evidence type="ECO:0000313" key="2">
    <source>
        <dbReference type="Proteomes" id="UP001063698"/>
    </source>
</evidence>
<name>A0A977KBR5_9CREN</name>
<reference evidence="1" key="1">
    <citation type="submission" date="2013-11" db="EMBL/GenBank/DDBJ databases">
        <title>Comparative genomics of Ignicoccus.</title>
        <authorList>
            <person name="Podar M."/>
        </authorList>
    </citation>
    <scope>NUCLEOTIDE SEQUENCE</scope>
    <source>
        <strain evidence="1">DSM 13166</strain>
    </source>
</reference>